<dbReference type="EMBL" id="MU268896">
    <property type="protein sequence ID" value="KAH7903550.1"/>
    <property type="molecule type" value="Genomic_DNA"/>
</dbReference>
<reference evidence="1" key="1">
    <citation type="journal article" date="2021" name="New Phytol.">
        <title>Evolutionary innovations through gain and loss of genes in the ectomycorrhizal Boletales.</title>
        <authorList>
            <person name="Wu G."/>
            <person name="Miyauchi S."/>
            <person name="Morin E."/>
            <person name="Kuo A."/>
            <person name="Drula E."/>
            <person name="Varga T."/>
            <person name="Kohler A."/>
            <person name="Feng B."/>
            <person name="Cao Y."/>
            <person name="Lipzen A."/>
            <person name="Daum C."/>
            <person name="Hundley H."/>
            <person name="Pangilinan J."/>
            <person name="Johnson J."/>
            <person name="Barry K."/>
            <person name="LaButti K."/>
            <person name="Ng V."/>
            <person name="Ahrendt S."/>
            <person name="Min B."/>
            <person name="Choi I.G."/>
            <person name="Park H."/>
            <person name="Plett J.M."/>
            <person name="Magnuson J."/>
            <person name="Spatafora J.W."/>
            <person name="Nagy L.G."/>
            <person name="Henrissat B."/>
            <person name="Grigoriev I.V."/>
            <person name="Yang Z.L."/>
            <person name="Xu J."/>
            <person name="Martin F.M."/>
        </authorList>
    </citation>
    <scope>NUCLEOTIDE SEQUENCE</scope>
    <source>
        <strain evidence="1">ATCC 28755</strain>
    </source>
</reference>
<name>A0ACB7ZQR1_9AGAM</name>
<gene>
    <name evidence="1" type="ORF">BJ138DRAFT_1120265</name>
</gene>
<accession>A0ACB7ZQR1</accession>
<comment type="caution">
    <text evidence="1">The sequence shown here is derived from an EMBL/GenBank/DDBJ whole genome shotgun (WGS) entry which is preliminary data.</text>
</comment>
<keyword evidence="2" id="KW-1185">Reference proteome</keyword>
<sequence length="299" mass="34038">MDTNNSAIAAFIDAQRALPARTQNLQAINDQQKPWCTIVGSTTRSAPFRIYPIGISPDSQAHRQKDDHPQYIRTPRHKMPPAEPPWLGLQIRADVHPASLERLPQRLRVLLVLARDEHGVRLRPPRAKKAHPEVEWAEPPVGQPLDVVRPEVAVREHPLSQRRQDRALRRIEFHAVFGIFFVEFEGVLQAVGHERLIVLPACEAQPGFVIGGNMYPWGRQLPDGLHDRRYNIICVLIRQSALSALHHLLHRLPREALHHQQPVVPSILNDAVPYWKRNSTRGVMCIEVVHPVELVLQPP</sequence>
<organism evidence="1 2">
    <name type="scientific">Hygrophoropsis aurantiaca</name>
    <dbReference type="NCBI Taxonomy" id="72124"/>
    <lineage>
        <taxon>Eukaryota</taxon>
        <taxon>Fungi</taxon>
        <taxon>Dikarya</taxon>
        <taxon>Basidiomycota</taxon>
        <taxon>Agaricomycotina</taxon>
        <taxon>Agaricomycetes</taxon>
        <taxon>Agaricomycetidae</taxon>
        <taxon>Boletales</taxon>
        <taxon>Coniophorineae</taxon>
        <taxon>Hygrophoropsidaceae</taxon>
        <taxon>Hygrophoropsis</taxon>
    </lineage>
</organism>
<proteinExistence type="predicted"/>
<dbReference type="Proteomes" id="UP000790377">
    <property type="component" value="Unassembled WGS sequence"/>
</dbReference>
<protein>
    <submittedName>
        <fullName evidence="1">Uncharacterized protein</fullName>
    </submittedName>
</protein>
<evidence type="ECO:0000313" key="2">
    <source>
        <dbReference type="Proteomes" id="UP000790377"/>
    </source>
</evidence>
<evidence type="ECO:0000313" key="1">
    <source>
        <dbReference type="EMBL" id="KAH7903550.1"/>
    </source>
</evidence>